<keyword evidence="3" id="KW-1185">Reference proteome</keyword>
<reference evidence="2" key="2">
    <citation type="submission" date="2013-07" db="EMBL/GenBank/DDBJ databases">
        <authorList>
            <consortium name="The Broad Institute Genome Sequencing Platform"/>
            <person name="Cuomo C."/>
            <person name="Litvintseva A."/>
            <person name="Chen Y."/>
            <person name="Heitman J."/>
            <person name="Sun S."/>
            <person name="Springer D."/>
            <person name="Dromer F."/>
            <person name="Young S.K."/>
            <person name="Zeng Q."/>
            <person name="Gargeya S."/>
            <person name="Fitzgerald M."/>
            <person name="Abouelleil A."/>
            <person name="Alvarado L."/>
            <person name="Berlin A.M."/>
            <person name="Chapman S.B."/>
            <person name="Dewar J."/>
            <person name="Goldberg J."/>
            <person name="Griggs A."/>
            <person name="Gujja S."/>
            <person name="Hansen M."/>
            <person name="Howarth C."/>
            <person name="Imamovic A."/>
            <person name="Larimer J."/>
            <person name="McCowan C."/>
            <person name="Murphy C."/>
            <person name="Pearson M."/>
            <person name="Priest M."/>
            <person name="Roberts A."/>
            <person name="Saif S."/>
            <person name="Shea T."/>
            <person name="Sykes S."/>
            <person name="Wortman J."/>
            <person name="Nusbaum C."/>
            <person name="Birren B."/>
        </authorList>
    </citation>
    <scope>NUCLEOTIDE SEQUENCE</scope>
    <source>
        <strain evidence="2">CBS 10118</strain>
    </source>
</reference>
<gene>
    <name evidence="1" type="ORF">I302_05981</name>
    <name evidence="2" type="ORF">I302_106753</name>
</gene>
<protein>
    <submittedName>
        <fullName evidence="1">Uncharacterized protein</fullName>
    </submittedName>
</protein>
<reference evidence="2" key="4">
    <citation type="submission" date="2024-02" db="EMBL/GenBank/DDBJ databases">
        <title>Comparative genomics of Cryptococcus and Kwoniella reveals pathogenesis evolution and contrasting modes of karyotype evolution via chromosome fusion or intercentromeric recombination.</title>
        <authorList>
            <person name="Coelho M.A."/>
            <person name="David-Palma M."/>
            <person name="Shea T."/>
            <person name="Bowers K."/>
            <person name="McGinley-Smith S."/>
            <person name="Mohammad A.W."/>
            <person name="Gnirke A."/>
            <person name="Yurkov A.M."/>
            <person name="Nowrousian M."/>
            <person name="Sun S."/>
            <person name="Cuomo C.A."/>
            <person name="Heitman J."/>
        </authorList>
    </citation>
    <scope>NUCLEOTIDE SEQUENCE</scope>
    <source>
        <strain evidence="2">CBS 10118</strain>
    </source>
</reference>
<dbReference type="Proteomes" id="UP000092730">
    <property type="component" value="Chromosome 5"/>
</dbReference>
<reference evidence="1" key="1">
    <citation type="submission" date="2013-07" db="EMBL/GenBank/DDBJ databases">
        <title>The Genome Sequence of Cryptococcus bestiolae CBS10118.</title>
        <authorList>
            <consortium name="The Broad Institute Genome Sequencing Platform"/>
            <person name="Cuomo C."/>
            <person name="Litvintseva A."/>
            <person name="Chen Y."/>
            <person name="Heitman J."/>
            <person name="Sun S."/>
            <person name="Springer D."/>
            <person name="Dromer F."/>
            <person name="Young S.K."/>
            <person name="Zeng Q."/>
            <person name="Gargeya S."/>
            <person name="Fitzgerald M."/>
            <person name="Abouelleil A."/>
            <person name="Alvarado L."/>
            <person name="Berlin A.M."/>
            <person name="Chapman S.B."/>
            <person name="Dewar J."/>
            <person name="Goldberg J."/>
            <person name="Griggs A."/>
            <person name="Gujja S."/>
            <person name="Hansen M."/>
            <person name="Howarth C."/>
            <person name="Imamovic A."/>
            <person name="Larimer J."/>
            <person name="McCowan C."/>
            <person name="Murphy C."/>
            <person name="Pearson M."/>
            <person name="Priest M."/>
            <person name="Roberts A."/>
            <person name="Saif S."/>
            <person name="Shea T."/>
            <person name="Sykes S."/>
            <person name="Wortman J."/>
            <person name="Nusbaum C."/>
            <person name="Birren B."/>
        </authorList>
    </citation>
    <scope>NUCLEOTIDE SEQUENCE [LARGE SCALE GENOMIC DNA]</scope>
    <source>
        <strain evidence="1">CBS 10118</strain>
    </source>
</reference>
<dbReference type="EMBL" id="CP144545">
    <property type="protein sequence ID" value="WVW84718.1"/>
    <property type="molecule type" value="Genomic_DNA"/>
</dbReference>
<dbReference type="EMBL" id="KI894022">
    <property type="protein sequence ID" value="OCF24521.1"/>
    <property type="molecule type" value="Genomic_DNA"/>
</dbReference>
<name>A0A1B9G0H5_9TREE</name>
<dbReference type="VEuPathDB" id="FungiDB:I302_05981"/>
<dbReference type="AlphaFoldDB" id="A0A1B9G0H5"/>
<evidence type="ECO:0000313" key="2">
    <source>
        <dbReference type="EMBL" id="WVW84718.1"/>
    </source>
</evidence>
<evidence type="ECO:0000313" key="1">
    <source>
        <dbReference type="EMBL" id="OCF24521.1"/>
    </source>
</evidence>
<accession>A0A1B9G0H5</accession>
<dbReference type="KEGG" id="kbi:30210380"/>
<dbReference type="RefSeq" id="XP_019045591.1">
    <property type="nucleotide sequence ID" value="XM_019192594.1"/>
</dbReference>
<dbReference type="GeneID" id="30210380"/>
<evidence type="ECO:0000313" key="3">
    <source>
        <dbReference type="Proteomes" id="UP000092730"/>
    </source>
</evidence>
<organism evidence="1">
    <name type="scientific">Kwoniella bestiolae CBS 10118</name>
    <dbReference type="NCBI Taxonomy" id="1296100"/>
    <lineage>
        <taxon>Eukaryota</taxon>
        <taxon>Fungi</taxon>
        <taxon>Dikarya</taxon>
        <taxon>Basidiomycota</taxon>
        <taxon>Agaricomycotina</taxon>
        <taxon>Tremellomycetes</taxon>
        <taxon>Tremellales</taxon>
        <taxon>Cryptococcaceae</taxon>
        <taxon>Kwoniella</taxon>
    </lineage>
</organism>
<proteinExistence type="predicted"/>
<reference evidence="1" key="3">
    <citation type="submission" date="2014-01" db="EMBL/GenBank/DDBJ databases">
        <title>Evolution of pathogenesis and genome organization in the Tremellales.</title>
        <authorList>
            <person name="Cuomo C."/>
            <person name="Litvintseva A."/>
            <person name="Heitman J."/>
            <person name="Chen Y."/>
            <person name="Sun S."/>
            <person name="Springer D."/>
            <person name="Dromer F."/>
            <person name="Young S."/>
            <person name="Zeng Q."/>
            <person name="Chapman S."/>
            <person name="Gujja S."/>
            <person name="Saif S."/>
            <person name="Birren B."/>
        </authorList>
    </citation>
    <scope>NUCLEOTIDE SEQUENCE</scope>
    <source>
        <strain evidence="1">CBS 10118</strain>
    </source>
</reference>
<sequence length="119" mass="13129">MSPQTLYSWCPTDHPSTNTALNRACFGDLACSTYICNTANAPVVTRTSKKRDEVPTIYYCDVDTSLIVDTWLKEVDGGVCRDDDMDVENPTVYSSDGRGTRISGMVLGLMMISWVGSWS</sequence>